<keyword evidence="6 8" id="KW-0472">Membrane</keyword>
<dbReference type="AlphaFoldDB" id="A0A1P8MRM0"/>
<reference evidence="11 12" key="1">
    <citation type="submission" date="2017-01" db="EMBL/GenBank/DDBJ databases">
        <title>Complete genome of Tateyamaria omphalii DOK1-4 isolated from seawater in Dokdo.</title>
        <authorList>
            <person name="Kim J.H."/>
            <person name="Chi W.-J."/>
        </authorList>
    </citation>
    <scope>NUCLEOTIDE SEQUENCE [LARGE SCALE GENOMIC DNA]</scope>
    <source>
        <strain evidence="11 12">DOK1-4</strain>
    </source>
</reference>
<proteinExistence type="predicted"/>
<dbReference type="InterPro" id="IPR010128">
    <property type="entry name" value="ATPase_T1SS_PrtD-like"/>
</dbReference>
<comment type="subcellular location">
    <subcellularLocation>
        <location evidence="1">Cell membrane</location>
        <topology evidence="1">Multi-pass membrane protein</topology>
    </subcellularLocation>
</comment>
<dbReference type="SUPFAM" id="SSF90123">
    <property type="entry name" value="ABC transporter transmembrane region"/>
    <property type="match status" value="1"/>
</dbReference>
<keyword evidence="3" id="KW-0547">Nucleotide-binding</keyword>
<dbReference type="InterPro" id="IPR036640">
    <property type="entry name" value="ABC1_TM_sf"/>
</dbReference>
<feature type="compositionally biased region" description="Low complexity" evidence="7">
    <location>
        <begin position="560"/>
        <end position="582"/>
    </location>
</feature>
<evidence type="ECO:0000256" key="3">
    <source>
        <dbReference type="ARBA" id="ARBA00022741"/>
    </source>
</evidence>
<dbReference type="GO" id="GO:0015421">
    <property type="term" value="F:ABC-type oligopeptide transporter activity"/>
    <property type="evidence" value="ECO:0007669"/>
    <property type="project" value="TreeGrafter"/>
</dbReference>
<dbReference type="GO" id="GO:0005524">
    <property type="term" value="F:ATP binding"/>
    <property type="evidence" value="ECO:0007669"/>
    <property type="project" value="UniProtKB-KW"/>
</dbReference>
<name>A0A1P8MRM0_9RHOB</name>
<dbReference type="InterPro" id="IPR039421">
    <property type="entry name" value="Type_1_exporter"/>
</dbReference>
<dbReference type="Gene3D" id="3.40.50.300">
    <property type="entry name" value="P-loop containing nucleotide triphosphate hydrolases"/>
    <property type="match status" value="1"/>
</dbReference>
<dbReference type="EMBL" id="CP019312">
    <property type="protein sequence ID" value="APX10662.1"/>
    <property type="molecule type" value="Genomic_DNA"/>
</dbReference>
<dbReference type="PROSITE" id="PS50893">
    <property type="entry name" value="ABC_TRANSPORTER_2"/>
    <property type="match status" value="1"/>
</dbReference>
<dbReference type="STRING" id="299262.BWR18_02340"/>
<evidence type="ECO:0000256" key="8">
    <source>
        <dbReference type="SAM" id="Phobius"/>
    </source>
</evidence>
<feature type="transmembrane region" description="Helical" evidence="8">
    <location>
        <begin position="20"/>
        <end position="44"/>
    </location>
</feature>
<dbReference type="PANTHER" id="PTHR43394">
    <property type="entry name" value="ATP-DEPENDENT PERMEASE MDL1, MITOCHONDRIAL"/>
    <property type="match status" value="1"/>
</dbReference>
<dbReference type="Pfam" id="PF00664">
    <property type="entry name" value="ABC_membrane"/>
    <property type="match status" value="1"/>
</dbReference>
<keyword evidence="4" id="KW-0067">ATP-binding</keyword>
<feature type="region of interest" description="Disordered" evidence="7">
    <location>
        <begin position="543"/>
        <end position="582"/>
    </location>
</feature>
<feature type="domain" description="ABC transporter" evidence="9">
    <location>
        <begin position="325"/>
        <end position="562"/>
    </location>
</feature>
<dbReference type="RefSeq" id="WP_076626529.1">
    <property type="nucleotide sequence ID" value="NZ_CP019312.1"/>
</dbReference>
<evidence type="ECO:0000256" key="5">
    <source>
        <dbReference type="ARBA" id="ARBA00022989"/>
    </source>
</evidence>
<evidence type="ECO:0000259" key="10">
    <source>
        <dbReference type="PROSITE" id="PS50929"/>
    </source>
</evidence>
<sequence length="582" mass="62073">MFQKKSAVTSAWSALRPGFLSIGFFSLILNVLMLAGPLYMLQVYDRVLTSQNMDTLIALTILLVGVFVVTGLLDLIRMRILGRLGARFELNIGAPILQSSIRRRVQGNTQSENPAADVNGLRDFISGPTLIAFFDAPWIPLYLGVLYVLHPYLGALGLAGALILTIMALINNARSSDVMQDASAARARSDSLFTASEQNAELVHAMGMTGDLARRWTALQHDAHRLKARVADRIASFSVLSKTIRMALQSGMLGLGAALAVAGEATAGVMIAATIVLSRALAPIDQLIGQWRTFLAARGSYKTLRALSETYPQASKRLSMPRPQISLNAAIAQAGPPLAKNATIGGIEFALSAGDVVAVIGHSGSGKSTLARMLAGIWVPQRGAIRLDGTPMDKWEPAQLGRQVGYLPQDVQLFDGTVRENIARFSTSIDDSKVLAAATAADVHGLISGLPDGYATEIGNGFHLSGGQRQRIALARALYDDPFILVLDEPNSDLDGKGEAALRDAIRRASARGAITFVMTHRPSTLEAVNKVLTLSKGAQTGFGDKDDILRPRQQTPEMPQSAAAQLAARRAKAPAQKGAAQ</sequence>
<dbReference type="InterPro" id="IPR027417">
    <property type="entry name" value="P-loop_NTPase"/>
</dbReference>
<dbReference type="NCBIfam" id="TIGR01842">
    <property type="entry name" value="type_I_sec_PrtD"/>
    <property type="match status" value="1"/>
</dbReference>
<feature type="transmembrane region" description="Helical" evidence="8">
    <location>
        <begin position="56"/>
        <end position="76"/>
    </location>
</feature>
<dbReference type="PROSITE" id="PS50929">
    <property type="entry name" value="ABC_TM1F"/>
    <property type="match status" value="1"/>
</dbReference>
<evidence type="ECO:0000256" key="7">
    <source>
        <dbReference type="SAM" id="MobiDB-lite"/>
    </source>
</evidence>
<dbReference type="KEGG" id="tom:BWR18_02340"/>
<keyword evidence="12" id="KW-1185">Reference proteome</keyword>
<evidence type="ECO:0000259" key="9">
    <source>
        <dbReference type="PROSITE" id="PS50893"/>
    </source>
</evidence>
<accession>A0A1P8MRM0</accession>
<dbReference type="GO" id="GO:0016887">
    <property type="term" value="F:ATP hydrolysis activity"/>
    <property type="evidence" value="ECO:0007669"/>
    <property type="project" value="InterPro"/>
</dbReference>
<evidence type="ECO:0000256" key="1">
    <source>
        <dbReference type="ARBA" id="ARBA00004651"/>
    </source>
</evidence>
<dbReference type="PANTHER" id="PTHR43394:SF1">
    <property type="entry name" value="ATP-BINDING CASSETTE SUB-FAMILY B MEMBER 10, MITOCHONDRIAL"/>
    <property type="match status" value="1"/>
</dbReference>
<evidence type="ECO:0000313" key="12">
    <source>
        <dbReference type="Proteomes" id="UP000186336"/>
    </source>
</evidence>
<dbReference type="InterPro" id="IPR003439">
    <property type="entry name" value="ABC_transporter-like_ATP-bd"/>
</dbReference>
<keyword evidence="2 8" id="KW-0812">Transmembrane</keyword>
<dbReference type="GO" id="GO:0030256">
    <property type="term" value="C:type I protein secretion system complex"/>
    <property type="evidence" value="ECO:0007669"/>
    <property type="project" value="InterPro"/>
</dbReference>
<dbReference type="InterPro" id="IPR017871">
    <property type="entry name" value="ABC_transporter-like_CS"/>
</dbReference>
<dbReference type="PROSITE" id="PS00211">
    <property type="entry name" value="ABC_TRANSPORTER_1"/>
    <property type="match status" value="1"/>
</dbReference>
<feature type="transmembrane region" description="Helical" evidence="8">
    <location>
        <begin position="252"/>
        <end position="277"/>
    </location>
</feature>
<evidence type="ECO:0000313" key="11">
    <source>
        <dbReference type="EMBL" id="APX10662.1"/>
    </source>
</evidence>
<dbReference type="SUPFAM" id="SSF52540">
    <property type="entry name" value="P-loop containing nucleoside triphosphate hydrolases"/>
    <property type="match status" value="1"/>
</dbReference>
<feature type="domain" description="ABC transmembrane type-1" evidence="10">
    <location>
        <begin position="22"/>
        <end position="296"/>
    </location>
</feature>
<dbReference type="InterPro" id="IPR011527">
    <property type="entry name" value="ABC1_TM_dom"/>
</dbReference>
<evidence type="ECO:0000256" key="4">
    <source>
        <dbReference type="ARBA" id="ARBA00022840"/>
    </source>
</evidence>
<dbReference type="GO" id="GO:0005886">
    <property type="term" value="C:plasma membrane"/>
    <property type="evidence" value="ECO:0007669"/>
    <property type="project" value="UniProtKB-SubCell"/>
</dbReference>
<organism evidence="11 12">
    <name type="scientific">Tateyamaria omphalii</name>
    <dbReference type="NCBI Taxonomy" id="299262"/>
    <lineage>
        <taxon>Bacteria</taxon>
        <taxon>Pseudomonadati</taxon>
        <taxon>Pseudomonadota</taxon>
        <taxon>Alphaproteobacteria</taxon>
        <taxon>Rhodobacterales</taxon>
        <taxon>Roseobacteraceae</taxon>
        <taxon>Tateyamaria</taxon>
    </lineage>
</organism>
<gene>
    <name evidence="11" type="ORF">BWR18_02340</name>
</gene>
<protein>
    <recommendedName>
        <fullName evidence="13">Type I secretion system permease/ATPase</fullName>
    </recommendedName>
</protein>
<dbReference type="Gene3D" id="1.20.1560.10">
    <property type="entry name" value="ABC transporter type 1, transmembrane domain"/>
    <property type="match status" value="1"/>
</dbReference>
<dbReference type="SMART" id="SM00382">
    <property type="entry name" value="AAA"/>
    <property type="match status" value="1"/>
</dbReference>
<dbReference type="InterPro" id="IPR003593">
    <property type="entry name" value="AAA+_ATPase"/>
</dbReference>
<feature type="transmembrane region" description="Helical" evidence="8">
    <location>
        <begin position="155"/>
        <end position="173"/>
    </location>
</feature>
<dbReference type="OrthoDB" id="9808328at2"/>
<feature type="transmembrane region" description="Helical" evidence="8">
    <location>
        <begin position="130"/>
        <end position="149"/>
    </location>
</feature>
<dbReference type="Proteomes" id="UP000186336">
    <property type="component" value="Chromosome"/>
</dbReference>
<dbReference type="GO" id="GO:0030253">
    <property type="term" value="P:protein secretion by the type I secretion system"/>
    <property type="evidence" value="ECO:0007669"/>
    <property type="project" value="InterPro"/>
</dbReference>
<dbReference type="Pfam" id="PF00005">
    <property type="entry name" value="ABC_tran"/>
    <property type="match status" value="1"/>
</dbReference>
<evidence type="ECO:0000256" key="2">
    <source>
        <dbReference type="ARBA" id="ARBA00022692"/>
    </source>
</evidence>
<evidence type="ECO:0000256" key="6">
    <source>
        <dbReference type="ARBA" id="ARBA00023136"/>
    </source>
</evidence>
<keyword evidence="5 8" id="KW-1133">Transmembrane helix</keyword>
<evidence type="ECO:0008006" key="13">
    <source>
        <dbReference type="Google" id="ProtNLM"/>
    </source>
</evidence>